<feature type="compositionally biased region" description="Polar residues" evidence="1">
    <location>
        <begin position="59"/>
        <end position="71"/>
    </location>
</feature>
<dbReference type="AlphaFoldDB" id="A0A0D2FY92"/>
<organism evidence="4 5">
    <name type="scientific">Cladophialophora bantiana (strain ATCC 10958 / CBS 173.52 / CDC B-1940 / NIH 8579)</name>
    <name type="common">Xylohypha bantiana</name>
    <dbReference type="NCBI Taxonomy" id="1442370"/>
    <lineage>
        <taxon>Eukaryota</taxon>
        <taxon>Fungi</taxon>
        <taxon>Dikarya</taxon>
        <taxon>Ascomycota</taxon>
        <taxon>Pezizomycotina</taxon>
        <taxon>Eurotiomycetes</taxon>
        <taxon>Chaetothyriomycetidae</taxon>
        <taxon>Chaetothyriales</taxon>
        <taxon>Herpotrichiellaceae</taxon>
        <taxon>Cladophialophora</taxon>
    </lineage>
</organism>
<feature type="region of interest" description="Disordered" evidence="1">
    <location>
        <begin position="56"/>
        <end position="110"/>
    </location>
</feature>
<name>A0A0D2FY92_CLAB1</name>
<dbReference type="Pfam" id="PF06916">
    <property type="entry name" value="FAM210A-B_dom"/>
    <property type="match status" value="1"/>
</dbReference>
<evidence type="ECO:0000313" key="4">
    <source>
        <dbReference type="EMBL" id="KIW91427.1"/>
    </source>
</evidence>
<dbReference type="GO" id="GO:0005739">
    <property type="term" value="C:mitochondrion"/>
    <property type="evidence" value="ECO:0007669"/>
    <property type="project" value="TreeGrafter"/>
</dbReference>
<keyword evidence="2" id="KW-0812">Transmembrane</keyword>
<evidence type="ECO:0000256" key="2">
    <source>
        <dbReference type="SAM" id="Phobius"/>
    </source>
</evidence>
<feature type="domain" description="DUF1279" evidence="3">
    <location>
        <begin position="113"/>
        <end position="257"/>
    </location>
</feature>
<dbReference type="PANTHER" id="PTHR21377">
    <property type="entry name" value="PROTEIN FAM210B, MITOCHONDRIAL"/>
    <property type="match status" value="1"/>
</dbReference>
<dbReference type="Proteomes" id="UP000053789">
    <property type="component" value="Unassembled WGS sequence"/>
</dbReference>
<keyword evidence="5" id="KW-1185">Reference proteome</keyword>
<dbReference type="EMBL" id="KN846991">
    <property type="protein sequence ID" value="KIW91427.1"/>
    <property type="molecule type" value="Genomic_DNA"/>
</dbReference>
<dbReference type="GeneID" id="27701251"/>
<dbReference type="InterPro" id="IPR009688">
    <property type="entry name" value="FAM210A/B-like_dom"/>
</dbReference>
<dbReference type="RefSeq" id="XP_016618096.1">
    <property type="nucleotide sequence ID" value="XM_016766051.1"/>
</dbReference>
<feature type="transmembrane region" description="Helical" evidence="2">
    <location>
        <begin position="121"/>
        <end position="144"/>
    </location>
</feature>
<dbReference type="HOGENOM" id="CLU_059211_0_1_1"/>
<accession>A0A0D2FY92</accession>
<keyword evidence="2" id="KW-1133">Transmembrane helix</keyword>
<protein>
    <recommendedName>
        <fullName evidence="3">DUF1279 domain-containing protein</fullName>
    </recommendedName>
</protein>
<keyword evidence="2" id="KW-0472">Membrane</keyword>
<evidence type="ECO:0000256" key="1">
    <source>
        <dbReference type="SAM" id="MobiDB-lite"/>
    </source>
</evidence>
<dbReference type="PANTHER" id="PTHR21377:SF0">
    <property type="entry name" value="PROTEIN FAM210B, MITOCHONDRIAL"/>
    <property type="match status" value="1"/>
</dbReference>
<gene>
    <name evidence="4" type="ORF">Z519_08323</name>
</gene>
<dbReference type="VEuPathDB" id="FungiDB:Z519_08323"/>
<evidence type="ECO:0000259" key="3">
    <source>
        <dbReference type="Pfam" id="PF06916"/>
    </source>
</evidence>
<reference evidence="4" key="1">
    <citation type="submission" date="2015-01" db="EMBL/GenBank/DDBJ databases">
        <title>The Genome Sequence of Cladophialophora bantiana CBS 173.52.</title>
        <authorList>
            <consortium name="The Broad Institute Genomics Platform"/>
            <person name="Cuomo C."/>
            <person name="de Hoog S."/>
            <person name="Gorbushina A."/>
            <person name="Stielow B."/>
            <person name="Teixiera M."/>
            <person name="Abouelleil A."/>
            <person name="Chapman S.B."/>
            <person name="Priest M."/>
            <person name="Young S.K."/>
            <person name="Wortman J."/>
            <person name="Nusbaum C."/>
            <person name="Birren B."/>
        </authorList>
    </citation>
    <scope>NUCLEOTIDE SEQUENCE [LARGE SCALE GENOMIC DNA]</scope>
    <source>
        <strain evidence="4">CBS 173.52</strain>
    </source>
</reference>
<evidence type="ECO:0000313" key="5">
    <source>
        <dbReference type="Proteomes" id="UP000053789"/>
    </source>
</evidence>
<proteinExistence type="predicted"/>
<feature type="compositionally biased region" description="Low complexity" evidence="1">
    <location>
        <begin position="83"/>
        <end position="102"/>
    </location>
</feature>
<dbReference type="OrthoDB" id="426386at2759"/>
<dbReference type="InterPro" id="IPR045866">
    <property type="entry name" value="FAM210A/B-like"/>
</dbReference>
<sequence length="296" mass="32881">MESMRVFQCSAALRQLFFEVRSPALRRAMHQSRAPLQQSFRTRPFLEAQRAFLRRSTHTQRAMGTSSSPSVQAFRAARKQPLRRNNVVGRRNNSTSNSTSGSTANQKPSLKERLKTMSREYGWTAVGVYLALSALDFPFCFLAVRMMGTETIGHYEHVVVETFKAIVKWPLQGSQKAEIPADGAINEATEVKELEQHGAQGGRILEQEEETNDHGYKAAQKANQGEDASIWTQLALAYAVHKSFIFIRVPLTAAVLPKVVKTLRSWGWNIGKMPHRKAVGAGAGINTKGSNVKPGD</sequence>